<dbReference type="GO" id="GO:0010468">
    <property type="term" value="P:regulation of gene expression"/>
    <property type="evidence" value="ECO:0007669"/>
    <property type="project" value="TreeGrafter"/>
</dbReference>
<evidence type="ECO:0000259" key="6">
    <source>
        <dbReference type="SMART" id="SM00355"/>
    </source>
</evidence>
<feature type="domain" description="C2H2-type" evidence="6">
    <location>
        <begin position="616"/>
        <end position="639"/>
    </location>
</feature>
<proteinExistence type="predicted"/>
<name>A0A914UJ30_9BILA</name>
<protein>
    <submittedName>
        <fullName evidence="8">C2H2-type domain-containing protein</fullName>
    </submittedName>
</protein>
<keyword evidence="1" id="KW-0479">Metal-binding</keyword>
<sequence>MPRLSDIARMSRKRRQKEEKLLSSSKKTKSAVEEDEEDEAGVAEAATQKVNCEEEEDCWFEIPDSPDFDVSDAGESCEKETPTSSRALEETRVSKRTFVCFSCGATVSGSLLNQHVYQHHLNRPLFTCPVLNCDFSSIYSKYTVDIHISRVHPNVDRSQVKPVCRKNEYMDEIQAWIKRCFGLSDTAVEADVRSLLFDLIGQVCADPHVVDMDRLANATLRRRSGRKKLPLAAANDDIDDKTTTKCELCGERVENRTVHARSHSSLPIYQCAYCDYSTHDYARRVRKHIASKHAGHEEEVIDRSREFARELQALKSTCFPFVFGGSKIDTPGGHERCQVCLKDVRATYRTNHVLLYHLKVDMFKCSLCDYSSQHLKVAVKQHIERKHFGESAQVISSIDSCRTEFEDMKEQCFPSAATGKKRGRPSGPTSTGVDTVAEEQHVKRKYVRREPKEQQQQQELPQPHQTCRLCGQTGIVTKSEHVRVVHMSDKPFFMCPHCDYSRNDFASKLQLHIEKTHNSDAAPIDCSDSHDGLLRKLLFQCFPHTRRGRRPMAAGTAVLQQRPVKLRASKSKTDHYTPDGRLAVGFVCCRLCDVTLRKTYRMPHMLINHLGREDAYKCSECDFAGNYKRTIEKHAATVHGPTAFALVNVGASELDDMRIRCFGRSKGKNKSINESKNTFNTSNSPLSLVDSLTSSPDRKVMPERKSKWRLLHSNDRQKSDGQRTTLEMNENGRKSRRKQLAPRPARLSHIAGGESIESDSKDDKWAAATNAPANEKRWDALFAANE</sequence>
<evidence type="ECO:0000256" key="4">
    <source>
        <dbReference type="ARBA" id="ARBA00022833"/>
    </source>
</evidence>
<feature type="domain" description="C2H2-type" evidence="6">
    <location>
        <begin position="363"/>
        <end position="387"/>
    </location>
</feature>
<organism evidence="7 8">
    <name type="scientific">Plectus sambesii</name>
    <dbReference type="NCBI Taxonomy" id="2011161"/>
    <lineage>
        <taxon>Eukaryota</taxon>
        <taxon>Metazoa</taxon>
        <taxon>Ecdysozoa</taxon>
        <taxon>Nematoda</taxon>
        <taxon>Chromadorea</taxon>
        <taxon>Plectida</taxon>
        <taxon>Plectina</taxon>
        <taxon>Plectoidea</taxon>
        <taxon>Plectidae</taxon>
        <taxon>Plectus</taxon>
    </lineage>
</organism>
<dbReference type="Proteomes" id="UP000887566">
    <property type="component" value="Unplaced"/>
</dbReference>
<feature type="domain" description="C2H2-type" evidence="6">
    <location>
        <begin position="465"/>
        <end position="486"/>
    </location>
</feature>
<feature type="compositionally biased region" description="Basic and acidic residues" evidence="5">
    <location>
        <begin position="712"/>
        <end position="721"/>
    </location>
</feature>
<accession>A0A914UJ30</accession>
<feature type="compositionally biased region" description="Basic and acidic residues" evidence="5">
    <location>
        <begin position="696"/>
        <end position="705"/>
    </location>
</feature>
<feature type="compositionally biased region" description="Basic and acidic residues" evidence="5">
    <location>
        <begin position="76"/>
        <end position="85"/>
    </location>
</feature>
<reference evidence="8" key="1">
    <citation type="submission" date="2022-11" db="UniProtKB">
        <authorList>
            <consortium name="WormBaseParasite"/>
        </authorList>
    </citation>
    <scope>IDENTIFICATION</scope>
</reference>
<dbReference type="PANTHER" id="PTHR24403:SF67">
    <property type="entry name" value="FI01116P-RELATED"/>
    <property type="match status" value="1"/>
</dbReference>
<feature type="region of interest" description="Disordered" evidence="5">
    <location>
        <begin position="667"/>
        <end position="772"/>
    </location>
</feature>
<dbReference type="SMART" id="SM00355">
    <property type="entry name" value="ZnF_C2H2"/>
    <property type="match status" value="8"/>
</dbReference>
<dbReference type="AlphaFoldDB" id="A0A914UJ30"/>
<dbReference type="WBParaSite" id="PSAMB.scaffold10318size4166.g33210.t1">
    <property type="protein sequence ID" value="PSAMB.scaffold10318size4166.g33210.t1"/>
    <property type="gene ID" value="PSAMB.scaffold10318size4166.g33210"/>
</dbReference>
<dbReference type="PANTHER" id="PTHR24403">
    <property type="entry name" value="ZINC FINGER PROTEIN"/>
    <property type="match status" value="1"/>
</dbReference>
<feature type="region of interest" description="Disordered" evidence="5">
    <location>
        <begin position="63"/>
        <end position="85"/>
    </location>
</feature>
<feature type="domain" description="C2H2-type" evidence="6">
    <location>
        <begin position="98"/>
        <end position="119"/>
    </location>
</feature>
<evidence type="ECO:0000256" key="3">
    <source>
        <dbReference type="ARBA" id="ARBA00022771"/>
    </source>
</evidence>
<feature type="region of interest" description="Disordered" evidence="5">
    <location>
        <begin position="1"/>
        <end position="47"/>
    </location>
</feature>
<evidence type="ECO:0000256" key="2">
    <source>
        <dbReference type="ARBA" id="ARBA00022737"/>
    </source>
</evidence>
<evidence type="ECO:0000313" key="8">
    <source>
        <dbReference type="WBParaSite" id="PSAMB.scaffold10318size4166.g33210.t1"/>
    </source>
</evidence>
<dbReference type="InterPro" id="IPR050688">
    <property type="entry name" value="Zinc_finger/UBP_domain"/>
</dbReference>
<feature type="domain" description="C2H2-type" evidence="6">
    <location>
        <begin position="126"/>
        <end position="152"/>
    </location>
</feature>
<feature type="compositionally biased region" description="Polar residues" evidence="5">
    <location>
        <begin position="670"/>
        <end position="695"/>
    </location>
</feature>
<dbReference type="Gene3D" id="3.30.160.60">
    <property type="entry name" value="Classic Zinc Finger"/>
    <property type="match status" value="1"/>
</dbReference>
<keyword evidence="2" id="KW-0677">Repeat</keyword>
<feature type="domain" description="C2H2-type" evidence="6">
    <location>
        <begin position="244"/>
        <end position="263"/>
    </location>
</feature>
<evidence type="ECO:0000313" key="7">
    <source>
        <dbReference type="Proteomes" id="UP000887566"/>
    </source>
</evidence>
<dbReference type="GO" id="GO:0005634">
    <property type="term" value="C:nucleus"/>
    <property type="evidence" value="ECO:0007669"/>
    <property type="project" value="TreeGrafter"/>
</dbReference>
<feature type="domain" description="C2H2-type" evidence="6">
    <location>
        <begin position="493"/>
        <end position="517"/>
    </location>
</feature>
<keyword evidence="7" id="KW-1185">Reference proteome</keyword>
<feature type="region of interest" description="Disordered" evidence="5">
    <location>
        <begin position="416"/>
        <end position="435"/>
    </location>
</feature>
<dbReference type="GO" id="GO:0008270">
    <property type="term" value="F:zinc ion binding"/>
    <property type="evidence" value="ECO:0007669"/>
    <property type="project" value="UniProtKB-KW"/>
</dbReference>
<feature type="domain" description="C2H2-type" evidence="6">
    <location>
        <begin position="269"/>
        <end position="293"/>
    </location>
</feature>
<keyword evidence="3" id="KW-0863">Zinc-finger</keyword>
<feature type="compositionally biased region" description="Acidic residues" evidence="5">
    <location>
        <begin position="63"/>
        <end position="72"/>
    </location>
</feature>
<evidence type="ECO:0000256" key="1">
    <source>
        <dbReference type="ARBA" id="ARBA00022723"/>
    </source>
</evidence>
<dbReference type="InterPro" id="IPR013087">
    <property type="entry name" value="Znf_C2H2_type"/>
</dbReference>
<evidence type="ECO:0000256" key="5">
    <source>
        <dbReference type="SAM" id="MobiDB-lite"/>
    </source>
</evidence>
<keyword evidence="4" id="KW-0862">Zinc</keyword>